<dbReference type="PANTHER" id="PTHR45908">
    <property type="entry name" value="PROTEIN CBG11750-RELATED"/>
    <property type="match status" value="1"/>
</dbReference>
<dbReference type="AlphaFoldDB" id="A0A8S1F1G0"/>
<evidence type="ECO:0000313" key="3">
    <source>
        <dbReference type="Proteomes" id="UP000494206"/>
    </source>
</evidence>
<reference evidence="2 3" key="1">
    <citation type="submission" date="2020-04" db="EMBL/GenBank/DDBJ databases">
        <authorList>
            <person name="Laetsch R D."/>
            <person name="Stevens L."/>
            <person name="Kumar S."/>
            <person name="Blaxter L. M."/>
        </authorList>
    </citation>
    <scope>NUCLEOTIDE SEQUENCE [LARGE SCALE GENOMIC DNA]</scope>
</reference>
<dbReference type="EMBL" id="CADEPM010000006">
    <property type="protein sequence ID" value="CAB3407529.1"/>
    <property type="molecule type" value="Genomic_DNA"/>
</dbReference>
<dbReference type="PANTHER" id="PTHR45908:SF19">
    <property type="entry name" value="FUNGAL LIPASE-LIKE DOMAIN-CONTAINING PROTEIN"/>
    <property type="match status" value="1"/>
</dbReference>
<dbReference type="Proteomes" id="UP000494206">
    <property type="component" value="Unassembled WGS sequence"/>
</dbReference>
<evidence type="ECO:0000259" key="1">
    <source>
        <dbReference type="Pfam" id="PF01764"/>
    </source>
</evidence>
<organism evidence="2 3">
    <name type="scientific">Caenorhabditis bovis</name>
    <dbReference type="NCBI Taxonomy" id="2654633"/>
    <lineage>
        <taxon>Eukaryota</taxon>
        <taxon>Metazoa</taxon>
        <taxon>Ecdysozoa</taxon>
        <taxon>Nematoda</taxon>
        <taxon>Chromadorea</taxon>
        <taxon>Rhabditida</taxon>
        <taxon>Rhabditina</taxon>
        <taxon>Rhabditomorpha</taxon>
        <taxon>Rhabditoidea</taxon>
        <taxon>Rhabditidae</taxon>
        <taxon>Peloderinae</taxon>
        <taxon>Caenorhabditis</taxon>
    </lineage>
</organism>
<dbReference type="Pfam" id="PF01764">
    <property type="entry name" value="Lipase_3"/>
    <property type="match status" value="1"/>
</dbReference>
<dbReference type="InterPro" id="IPR029058">
    <property type="entry name" value="AB_hydrolase_fold"/>
</dbReference>
<feature type="domain" description="Fungal lipase-type" evidence="1">
    <location>
        <begin position="77"/>
        <end position="215"/>
    </location>
</feature>
<dbReference type="Gene3D" id="3.40.50.1820">
    <property type="entry name" value="alpha/beta hydrolase"/>
    <property type="match status" value="1"/>
</dbReference>
<accession>A0A8S1F1G0</accession>
<proteinExistence type="predicted"/>
<keyword evidence="3" id="KW-1185">Reference proteome</keyword>
<dbReference type="GO" id="GO:0006629">
    <property type="term" value="P:lipid metabolic process"/>
    <property type="evidence" value="ECO:0007669"/>
    <property type="project" value="InterPro"/>
</dbReference>
<name>A0A8S1F1G0_9PELO</name>
<sequence length="296" mass="33263">MRDGFFVVIFAIFRIAYGFDYALAKLALEFSAAAYAIDPWPCALKNNGTVLYVKTAKCDVLNDECWSVIGATKTELFVSFSGTKSKEQLVTELLESIGRPKHKLHNAGSVHYYFYSALKSMWHSLSAVLNEFVDIMPKHRIVFTGHSLGGALASIASTIFAQNHPQMSNRTFLITFGQPRVGNIEYAMRHDELVAGGSWRIVHAIDIVAHIPMCVERLTRPISCIPFYNHGSYHHGTEIWFPANMTDGDEYRVCDGTPINEDNSCSNAQRFYDINDHLFYFGHHVSNYGDNGCVDD</sequence>
<dbReference type="InterPro" id="IPR002921">
    <property type="entry name" value="Fungal_lipase-type"/>
</dbReference>
<comment type="caution">
    <text evidence="2">The sequence shown here is derived from an EMBL/GenBank/DDBJ whole genome shotgun (WGS) entry which is preliminary data.</text>
</comment>
<gene>
    <name evidence="2" type="ORF">CBOVIS_LOCUS9447</name>
</gene>
<protein>
    <recommendedName>
        <fullName evidence="1">Fungal lipase-type domain-containing protein</fullName>
    </recommendedName>
</protein>
<dbReference type="SUPFAM" id="SSF53474">
    <property type="entry name" value="alpha/beta-Hydrolases"/>
    <property type="match status" value="1"/>
</dbReference>
<dbReference type="OrthoDB" id="426718at2759"/>
<evidence type="ECO:0000313" key="2">
    <source>
        <dbReference type="EMBL" id="CAB3407529.1"/>
    </source>
</evidence>
<dbReference type="CDD" id="cd00519">
    <property type="entry name" value="Lipase_3"/>
    <property type="match status" value="1"/>
</dbReference>